<gene>
    <name evidence="2" type="ORF">PIB30_077571</name>
</gene>
<protein>
    <submittedName>
        <fullName evidence="2">Uncharacterized protein</fullName>
    </submittedName>
</protein>
<organism evidence="2 3">
    <name type="scientific">Stylosanthes scabra</name>
    <dbReference type="NCBI Taxonomy" id="79078"/>
    <lineage>
        <taxon>Eukaryota</taxon>
        <taxon>Viridiplantae</taxon>
        <taxon>Streptophyta</taxon>
        <taxon>Embryophyta</taxon>
        <taxon>Tracheophyta</taxon>
        <taxon>Spermatophyta</taxon>
        <taxon>Magnoliopsida</taxon>
        <taxon>eudicotyledons</taxon>
        <taxon>Gunneridae</taxon>
        <taxon>Pentapetalae</taxon>
        <taxon>rosids</taxon>
        <taxon>fabids</taxon>
        <taxon>Fabales</taxon>
        <taxon>Fabaceae</taxon>
        <taxon>Papilionoideae</taxon>
        <taxon>50 kb inversion clade</taxon>
        <taxon>dalbergioids sensu lato</taxon>
        <taxon>Dalbergieae</taxon>
        <taxon>Pterocarpus clade</taxon>
        <taxon>Stylosanthes</taxon>
    </lineage>
</organism>
<feature type="region of interest" description="Disordered" evidence="1">
    <location>
        <begin position="52"/>
        <end position="106"/>
    </location>
</feature>
<evidence type="ECO:0000313" key="2">
    <source>
        <dbReference type="EMBL" id="MED6126346.1"/>
    </source>
</evidence>
<name>A0ABU6RRB4_9FABA</name>
<feature type="compositionally biased region" description="Basic and acidic residues" evidence="1">
    <location>
        <begin position="54"/>
        <end position="72"/>
    </location>
</feature>
<evidence type="ECO:0000256" key="1">
    <source>
        <dbReference type="SAM" id="MobiDB-lite"/>
    </source>
</evidence>
<dbReference type="EMBL" id="JASCZI010031255">
    <property type="protein sequence ID" value="MED6126346.1"/>
    <property type="molecule type" value="Genomic_DNA"/>
</dbReference>
<reference evidence="2 3" key="1">
    <citation type="journal article" date="2023" name="Plants (Basel)">
        <title>Bridging the Gap: Combining Genomics and Transcriptomics Approaches to Understand Stylosanthes scabra, an Orphan Legume from the Brazilian Caatinga.</title>
        <authorList>
            <person name="Ferreira-Neto J.R.C."/>
            <person name="da Silva M.D."/>
            <person name="Binneck E."/>
            <person name="de Melo N.F."/>
            <person name="da Silva R.H."/>
            <person name="de Melo A.L.T.M."/>
            <person name="Pandolfi V."/>
            <person name="Bustamante F.O."/>
            <person name="Brasileiro-Vidal A.C."/>
            <person name="Benko-Iseppon A.M."/>
        </authorList>
    </citation>
    <scope>NUCLEOTIDE SEQUENCE [LARGE SCALE GENOMIC DNA]</scope>
    <source>
        <tissue evidence="2">Leaves</tissue>
    </source>
</reference>
<comment type="caution">
    <text evidence="2">The sequence shown here is derived from an EMBL/GenBank/DDBJ whole genome shotgun (WGS) entry which is preliminary data.</text>
</comment>
<evidence type="ECO:0000313" key="3">
    <source>
        <dbReference type="Proteomes" id="UP001341840"/>
    </source>
</evidence>
<proteinExistence type="predicted"/>
<keyword evidence="3" id="KW-1185">Reference proteome</keyword>
<sequence length="127" mass="14045">MITDPKRRKGKARRHVSLTEGGQDVYTLFDQSSCLTRHHVQVGPLMRPYQVTRGTEEKEGKCKLGSQQERHVSSLQHASPSPSPKKPNNKTTHKNDALVRATSLPSPLATCNPANTLFSSTCRSLIP</sequence>
<dbReference type="Proteomes" id="UP001341840">
    <property type="component" value="Unassembled WGS sequence"/>
</dbReference>
<accession>A0ABU6RRB4</accession>